<feature type="domain" description="Heterokaryon incompatibility" evidence="1">
    <location>
        <begin position="22"/>
        <end position="111"/>
    </location>
</feature>
<organism evidence="2">
    <name type="scientific">Eremomyces bilateralis CBS 781.70</name>
    <dbReference type="NCBI Taxonomy" id="1392243"/>
    <lineage>
        <taxon>Eukaryota</taxon>
        <taxon>Fungi</taxon>
        <taxon>Dikarya</taxon>
        <taxon>Ascomycota</taxon>
        <taxon>Pezizomycotina</taxon>
        <taxon>Dothideomycetes</taxon>
        <taxon>Dothideomycetes incertae sedis</taxon>
        <taxon>Eremomycetales</taxon>
        <taxon>Eremomycetaceae</taxon>
        <taxon>Eremomyces</taxon>
    </lineage>
</organism>
<evidence type="ECO:0000313" key="3">
    <source>
        <dbReference type="Proteomes" id="UP000504638"/>
    </source>
</evidence>
<dbReference type="PANTHER" id="PTHR10622:SF10">
    <property type="entry name" value="HET DOMAIN-CONTAINING PROTEIN"/>
    <property type="match status" value="1"/>
</dbReference>
<sequence length="240" mass="27201">MRLLHTLKYTLHEFHGDGIPEYVILSHTWGQGEVTFQDIQDVDKASAKPGFQKIAGTCRKAASDGFEYCWIDTCCIDKSSSAELSEAINSMYSWYKGSRICYAYLSDISRTGTQDADFGKSRWWRRGWTLQELIAPAVVEFYDVNWEELGSKSSIQEAISSLTGIGVQVLLGDNPAECTVAERMSWASKRSTTRIEDRAYSLMGLFNVHLPMLYGEGHKAFARLQEEIMKTTEDYTILAW</sequence>
<dbReference type="PANTHER" id="PTHR10622">
    <property type="entry name" value="HET DOMAIN-CONTAINING PROTEIN"/>
    <property type="match status" value="1"/>
</dbReference>
<dbReference type="EMBL" id="ML975164">
    <property type="protein sequence ID" value="KAF1810856.1"/>
    <property type="molecule type" value="Genomic_DNA"/>
</dbReference>
<dbReference type="Pfam" id="PF06985">
    <property type="entry name" value="HET"/>
    <property type="match status" value="1"/>
</dbReference>
<dbReference type="GeneID" id="54416396"/>
<dbReference type="Proteomes" id="UP000504638">
    <property type="component" value="Unplaced"/>
</dbReference>
<feature type="non-terminal residue" evidence="2">
    <location>
        <position position="240"/>
    </location>
</feature>
<dbReference type="RefSeq" id="XP_033532487.1">
    <property type="nucleotide sequence ID" value="XM_033675826.1"/>
</dbReference>
<dbReference type="AlphaFoldDB" id="A0A6G1FYW2"/>
<reference evidence="4" key="2">
    <citation type="submission" date="2020-04" db="EMBL/GenBank/DDBJ databases">
        <authorList>
            <consortium name="NCBI Genome Project"/>
        </authorList>
    </citation>
    <scope>NUCLEOTIDE SEQUENCE</scope>
    <source>
        <strain evidence="4">CBS 781.70</strain>
    </source>
</reference>
<reference evidence="2 4" key="1">
    <citation type="submission" date="2020-01" db="EMBL/GenBank/DDBJ databases">
        <authorList>
            <consortium name="DOE Joint Genome Institute"/>
            <person name="Haridas S."/>
            <person name="Albert R."/>
            <person name="Binder M."/>
            <person name="Bloem J."/>
            <person name="Labutti K."/>
            <person name="Salamov A."/>
            <person name="Andreopoulos B."/>
            <person name="Baker S.E."/>
            <person name="Barry K."/>
            <person name="Bills G."/>
            <person name="Bluhm B.H."/>
            <person name="Cannon C."/>
            <person name="Castanera R."/>
            <person name="Culley D.E."/>
            <person name="Daum C."/>
            <person name="Ezra D."/>
            <person name="Gonzalez J.B."/>
            <person name="Henrissat B."/>
            <person name="Kuo A."/>
            <person name="Liang C."/>
            <person name="Lipzen A."/>
            <person name="Lutzoni F."/>
            <person name="Magnuson J."/>
            <person name="Mondo S."/>
            <person name="Nolan M."/>
            <person name="Ohm R."/>
            <person name="Pangilinan J."/>
            <person name="Park H.-J."/>
            <person name="Ramirez L."/>
            <person name="Alfaro M."/>
            <person name="Sun H."/>
            <person name="Tritt A."/>
            <person name="Yoshinaga Y."/>
            <person name="Zwiers L.-H."/>
            <person name="Turgeon B.G."/>
            <person name="Goodwin S.B."/>
            <person name="Spatafora J.W."/>
            <person name="Crous P.W."/>
            <person name="Grigoriev I.V."/>
        </authorList>
    </citation>
    <scope>NUCLEOTIDE SEQUENCE</scope>
    <source>
        <strain evidence="2 4">CBS 781.70</strain>
    </source>
</reference>
<name>A0A6G1FYW2_9PEZI</name>
<dbReference type="OrthoDB" id="20872at2759"/>
<reference evidence="4" key="3">
    <citation type="submission" date="2025-04" db="UniProtKB">
        <authorList>
            <consortium name="RefSeq"/>
        </authorList>
    </citation>
    <scope>IDENTIFICATION</scope>
    <source>
        <strain evidence="4">CBS 781.70</strain>
    </source>
</reference>
<evidence type="ECO:0000313" key="4">
    <source>
        <dbReference type="RefSeq" id="XP_033532487.1"/>
    </source>
</evidence>
<protein>
    <submittedName>
        <fullName evidence="2 4">HET-domain-containing protein</fullName>
    </submittedName>
</protein>
<dbReference type="InterPro" id="IPR010730">
    <property type="entry name" value="HET"/>
</dbReference>
<gene>
    <name evidence="2 4" type="ORF">P152DRAFT_386013</name>
</gene>
<accession>A0A6G1FYW2</accession>
<keyword evidence="3" id="KW-1185">Reference proteome</keyword>
<evidence type="ECO:0000313" key="2">
    <source>
        <dbReference type="EMBL" id="KAF1810856.1"/>
    </source>
</evidence>
<evidence type="ECO:0000259" key="1">
    <source>
        <dbReference type="Pfam" id="PF06985"/>
    </source>
</evidence>
<proteinExistence type="predicted"/>